<accession>A0ACD3ATR4</accession>
<proteinExistence type="predicted"/>
<dbReference type="Proteomes" id="UP000308600">
    <property type="component" value="Unassembled WGS sequence"/>
</dbReference>
<keyword evidence="2" id="KW-1185">Reference proteome</keyword>
<gene>
    <name evidence="1" type="ORF">BDN72DRAFT_897571</name>
</gene>
<dbReference type="EMBL" id="ML208337">
    <property type="protein sequence ID" value="TFK69105.1"/>
    <property type="molecule type" value="Genomic_DNA"/>
</dbReference>
<evidence type="ECO:0000313" key="1">
    <source>
        <dbReference type="EMBL" id="TFK69105.1"/>
    </source>
</evidence>
<reference evidence="1 2" key="1">
    <citation type="journal article" date="2019" name="Nat. Ecol. Evol.">
        <title>Megaphylogeny resolves global patterns of mushroom evolution.</title>
        <authorList>
            <person name="Varga T."/>
            <person name="Krizsan K."/>
            <person name="Foldi C."/>
            <person name="Dima B."/>
            <person name="Sanchez-Garcia M."/>
            <person name="Sanchez-Ramirez S."/>
            <person name="Szollosi G.J."/>
            <person name="Szarkandi J.G."/>
            <person name="Papp V."/>
            <person name="Albert L."/>
            <person name="Andreopoulos W."/>
            <person name="Angelini C."/>
            <person name="Antonin V."/>
            <person name="Barry K.W."/>
            <person name="Bougher N.L."/>
            <person name="Buchanan P."/>
            <person name="Buyck B."/>
            <person name="Bense V."/>
            <person name="Catcheside P."/>
            <person name="Chovatia M."/>
            <person name="Cooper J."/>
            <person name="Damon W."/>
            <person name="Desjardin D."/>
            <person name="Finy P."/>
            <person name="Geml J."/>
            <person name="Haridas S."/>
            <person name="Hughes K."/>
            <person name="Justo A."/>
            <person name="Karasinski D."/>
            <person name="Kautmanova I."/>
            <person name="Kiss B."/>
            <person name="Kocsube S."/>
            <person name="Kotiranta H."/>
            <person name="LaButti K.M."/>
            <person name="Lechner B.E."/>
            <person name="Liimatainen K."/>
            <person name="Lipzen A."/>
            <person name="Lukacs Z."/>
            <person name="Mihaltcheva S."/>
            <person name="Morgado L.N."/>
            <person name="Niskanen T."/>
            <person name="Noordeloos M.E."/>
            <person name="Ohm R.A."/>
            <person name="Ortiz-Santana B."/>
            <person name="Ovrebo C."/>
            <person name="Racz N."/>
            <person name="Riley R."/>
            <person name="Savchenko A."/>
            <person name="Shiryaev A."/>
            <person name="Soop K."/>
            <person name="Spirin V."/>
            <person name="Szebenyi C."/>
            <person name="Tomsovsky M."/>
            <person name="Tulloss R.E."/>
            <person name="Uehling J."/>
            <person name="Grigoriev I.V."/>
            <person name="Vagvolgyi C."/>
            <person name="Papp T."/>
            <person name="Martin F.M."/>
            <person name="Miettinen O."/>
            <person name="Hibbett D.S."/>
            <person name="Nagy L.G."/>
        </authorList>
    </citation>
    <scope>NUCLEOTIDE SEQUENCE [LARGE SCALE GENOMIC DNA]</scope>
    <source>
        <strain evidence="1 2">NL-1719</strain>
    </source>
</reference>
<protein>
    <submittedName>
        <fullName evidence="1">Uncharacterized protein</fullName>
    </submittedName>
</protein>
<organism evidence="1 2">
    <name type="scientific">Pluteus cervinus</name>
    <dbReference type="NCBI Taxonomy" id="181527"/>
    <lineage>
        <taxon>Eukaryota</taxon>
        <taxon>Fungi</taxon>
        <taxon>Dikarya</taxon>
        <taxon>Basidiomycota</taxon>
        <taxon>Agaricomycotina</taxon>
        <taxon>Agaricomycetes</taxon>
        <taxon>Agaricomycetidae</taxon>
        <taxon>Agaricales</taxon>
        <taxon>Pluteineae</taxon>
        <taxon>Pluteaceae</taxon>
        <taxon>Pluteus</taxon>
    </lineage>
</organism>
<name>A0ACD3ATR4_9AGAR</name>
<evidence type="ECO:0000313" key="2">
    <source>
        <dbReference type="Proteomes" id="UP000308600"/>
    </source>
</evidence>
<sequence length="426" mass="47799">MDPNPEITTSTHIDDLPNEVLHEIVKVATPSKPASLLEALRAASSLSASYRWRAVTVYGLYEAPFSVTCGPWATKMLGSWTPREQQQNEFQIPKLVLQLDNASSRSPRWNDGPNSGRPPPYQIAFQVLEELEVHLLPSFRALRPLHDTLIDTPLRFLKIRGTKLCGTGRLFKDLDETKFSCLTQFFMLQCFVSPDEFAAILHCMPRLEDCRISFIGRERESDTCTQAIESTSLVSLSISFLDLPRTLPWPFIISLPNLTTLICIGTKPFQRALPFSLPSLRTVVGYIVGTRADRQADLTAFLEKCPHLEKLVIPTELWVVSSFFDKISSGVLVPHLRELQCGPSLLNADSLVAFLRKKGFVDTPRPSGVEPDFTSPVCAFRRVSFCGLPSVSQKEIQDRLKGVTSVVGFVVHEIGYYQYVIRGWLN</sequence>